<dbReference type="RefSeq" id="WP_083529731.1">
    <property type="nucleotide sequence ID" value="NZ_CBCRUZ010000003.1"/>
</dbReference>
<protein>
    <submittedName>
        <fullName evidence="3">Thioesterase family protein</fullName>
    </submittedName>
</protein>
<proteinExistence type="predicted"/>
<evidence type="ECO:0000259" key="2">
    <source>
        <dbReference type="Pfam" id="PF20789"/>
    </source>
</evidence>
<evidence type="ECO:0000259" key="1">
    <source>
        <dbReference type="Pfam" id="PF13622"/>
    </source>
</evidence>
<dbReference type="Pfam" id="PF13622">
    <property type="entry name" value="4HBT_3"/>
    <property type="match status" value="1"/>
</dbReference>
<dbReference type="Pfam" id="PF20789">
    <property type="entry name" value="4HBT_3C"/>
    <property type="match status" value="1"/>
</dbReference>
<dbReference type="Proteomes" id="UP000887023">
    <property type="component" value="Chromosome"/>
</dbReference>
<name>A0ABX8S948_9ACTN</name>
<feature type="domain" description="Acyl-CoA thioesterase-like C-terminal" evidence="2">
    <location>
        <begin position="147"/>
        <end position="278"/>
    </location>
</feature>
<reference evidence="3" key="1">
    <citation type="submission" date="2021-07" db="EMBL/GenBank/DDBJ databases">
        <title>Candidatus Kaistella beijingensis sp. nov. isolated from a municipal wastewater treatment plant is involved in sludge foaming.</title>
        <authorList>
            <person name="Song Y."/>
            <person name="Liu S.-J."/>
        </authorList>
    </citation>
    <scope>NUCLEOTIDE SEQUENCE</scope>
    <source>
        <strain evidence="3">DSM 43998</strain>
    </source>
</reference>
<evidence type="ECO:0000313" key="3">
    <source>
        <dbReference type="EMBL" id="QXQ14380.1"/>
    </source>
</evidence>
<keyword evidence="4" id="KW-1185">Reference proteome</keyword>
<dbReference type="InterPro" id="IPR029069">
    <property type="entry name" value="HotDog_dom_sf"/>
</dbReference>
<gene>
    <name evidence="3" type="ORF">KV203_02865</name>
</gene>
<dbReference type="InterPro" id="IPR049449">
    <property type="entry name" value="TesB_ACOT8-like_N"/>
</dbReference>
<dbReference type="InterPro" id="IPR052389">
    <property type="entry name" value="Sec_Metab_Biosynth-Assoc"/>
</dbReference>
<feature type="domain" description="Acyl-CoA thioesterase-like N-terminal HotDog" evidence="1">
    <location>
        <begin position="30"/>
        <end position="119"/>
    </location>
</feature>
<sequence length="282" mass="29369">MTAGPVSAASFAAVCALTPAGPARFTGSIDPVWTVGPKVHGGTLQAGCAAAARAWLTRQLPAAAALQPLAISTNFLGAPEPREVTYAVTIRKTGRQICLVDVELSQDGRTCVLATVTLGRLGEQAPAYQAPHPAMPVAPPAEATERMAEAAPGSVVHFAAELDIRLERTSAAFCTGARSEPVVRLWARPSPADAADPDVALLFASMLADVSPPAVFNLGYAGWAPTVQLTTYLRRRPVPGWFRVISSVIAVTGGTFDEDHLVLDASGALVSQSRQLGLLPKS</sequence>
<dbReference type="EMBL" id="CP079105">
    <property type="protein sequence ID" value="QXQ14380.1"/>
    <property type="molecule type" value="Genomic_DNA"/>
</dbReference>
<dbReference type="PANTHER" id="PTHR38110:SF1">
    <property type="entry name" value="THIOESTERASE DOMAIN-CONTAINING PROTEIN"/>
    <property type="match status" value="1"/>
</dbReference>
<organism evidence="3 4">
    <name type="scientific">Skermania pinensis</name>
    <dbReference type="NCBI Taxonomy" id="39122"/>
    <lineage>
        <taxon>Bacteria</taxon>
        <taxon>Bacillati</taxon>
        <taxon>Actinomycetota</taxon>
        <taxon>Actinomycetes</taxon>
        <taxon>Mycobacteriales</taxon>
        <taxon>Gordoniaceae</taxon>
        <taxon>Skermania</taxon>
    </lineage>
</organism>
<evidence type="ECO:0000313" key="4">
    <source>
        <dbReference type="Proteomes" id="UP000887023"/>
    </source>
</evidence>
<dbReference type="Gene3D" id="2.40.160.210">
    <property type="entry name" value="Acyl-CoA thioesterase, double hotdog domain"/>
    <property type="match status" value="1"/>
</dbReference>
<accession>A0ABX8S948</accession>
<dbReference type="PANTHER" id="PTHR38110">
    <property type="entry name" value="CHROMOSOME 23, WHOLE GENOME SHOTGUN SEQUENCE"/>
    <property type="match status" value="1"/>
</dbReference>
<dbReference type="InterPro" id="IPR042171">
    <property type="entry name" value="Acyl-CoA_hotdog"/>
</dbReference>
<dbReference type="SUPFAM" id="SSF54637">
    <property type="entry name" value="Thioesterase/thiol ester dehydrase-isomerase"/>
    <property type="match status" value="2"/>
</dbReference>
<dbReference type="InterPro" id="IPR049450">
    <property type="entry name" value="ACOT8-like_C"/>
</dbReference>